<gene>
    <name evidence="1" type="ORF">M9H77_05623</name>
</gene>
<accession>A0ACC0CHH3</accession>
<sequence length="792" mass="88259">MAQVLKFLFLFNFSFVLLFKQSSSLLQYPCKPPRHNSYQFCDTSLPIKIRARSLISLLTLEEKIQQLSDNVSSIPRLGIPAYEWWSESLHGIATNGPGITFNGSIPSATSFPQVILTAASFNRSLWFAISEAIAVEARAMYNVGQAGLTYWAPNINIFRDPRWGRGQETPGEDPMLTSAYAVQYVRGFQGGQKRRGNGGNRNRFGKRRFLNGGDDDDHRSGSLMLSACCKHFTAYDLEKWENFARYNFNAVVTKQDMEDTYQPPFQSCIEKGQASCLMCSYNSVNGIPACADEDLFNKARNDWKFRGYITSDCDAVATIFEYQNFTKTPEDAVALALKAGTDINCGTYMLRHMKSAIDQGKVLEKDIDRALFNLFSVQMRLGLFDGNPENNQFGEFGSQDVCNSRHKQLALEAARQGIVLLKNDKNFLPLDKKAVSSLAVIGPLANAINIGGDYTGVSCNPKSIFEELQNYVGEAYFAIGCTDVPCNSTALVPEAISIARRAKYVIVVAGLDLSQETEDHDRYSLLLPGYQKDLVTSVAAVSSKPVILVLTGGGPIDVSFAEKDPRIASILWIGYPGETGGKALSEILFGDYNPGGRLPVTWYPESFTKTPMNDMNMRADPSRGYPGRTYRFYTGDRLYGFGHGLSYTNLSYKFLTTPERLSFSRHIKAELRRNILHSEGNALDYIHVKDVLSCNSVRFYIQISVMNNGNLDGNAVALLFSRSPKFFTGAPKKQLIGFDRIHVPSYKSVETRILVDPCEHLSIVDEQGNKILPLGDHTLLLEDLQHTFLVQI</sequence>
<evidence type="ECO:0000313" key="1">
    <source>
        <dbReference type="EMBL" id="KAI5684395.1"/>
    </source>
</evidence>
<keyword evidence="2" id="KW-1185">Reference proteome</keyword>
<proteinExistence type="predicted"/>
<dbReference type="Proteomes" id="UP001060085">
    <property type="component" value="Linkage Group LG01"/>
</dbReference>
<protein>
    <submittedName>
        <fullName evidence="1">Uncharacterized protein</fullName>
    </submittedName>
</protein>
<evidence type="ECO:0000313" key="2">
    <source>
        <dbReference type="Proteomes" id="UP001060085"/>
    </source>
</evidence>
<organism evidence="1 2">
    <name type="scientific">Catharanthus roseus</name>
    <name type="common">Madagascar periwinkle</name>
    <name type="synonym">Vinca rosea</name>
    <dbReference type="NCBI Taxonomy" id="4058"/>
    <lineage>
        <taxon>Eukaryota</taxon>
        <taxon>Viridiplantae</taxon>
        <taxon>Streptophyta</taxon>
        <taxon>Embryophyta</taxon>
        <taxon>Tracheophyta</taxon>
        <taxon>Spermatophyta</taxon>
        <taxon>Magnoliopsida</taxon>
        <taxon>eudicotyledons</taxon>
        <taxon>Gunneridae</taxon>
        <taxon>Pentapetalae</taxon>
        <taxon>asterids</taxon>
        <taxon>lamiids</taxon>
        <taxon>Gentianales</taxon>
        <taxon>Apocynaceae</taxon>
        <taxon>Rauvolfioideae</taxon>
        <taxon>Vinceae</taxon>
        <taxon>Catharanthinae</taxon>
        <taxon>Catharanthus</taxon>
    </lineage>
</organism>
<reference evidence="2" key="1">
    <citation type="journal article" date="2023" name="Nat. Plants">
        <title>Single-cell RNA sequencing provides a high-resolution roadmap for understanding the multicellular compartmentation of specialized metabolism.</title>
        <authorList>
            <person name="Sun S."/>
            <person name="Shen X."/>
            <person name="Li Y."/>
            <person name="Li Y."/>
            <person name="Wang S."/>
            <person name="Li R."/>
            <person name="Zhang H."/>
            <person name="Shen G."/>
            <person name="Guo B."/>
            <person name="Wei J."/>
            <person name="Xu J."/>
            <person name="St-Pierre B."/>
            <person name="Chen S."/>
            <person name="Sun C."/>
        </authorList>
    </citation>
    <scope>NUCLEOTIDE SEQUENCE [LARGE SCALE GENOMIC DNA]</scope>
</reference>
<dbReference type="EMBL" id="CM044701">
    <property type="protein sequence ID" value="KAI5684395.1"/>
    <property type="molecule type" value="Genomic_DNA"/>
</dbReference>
<comment type="caution">
    <text evidence="1">The sequence shown here is derived from an EMBL/GenBank/DDBJ whole genome shotgun (WGS) entry which is preliminary data.</text>
</comment>
<name>A0ACC0CHH3_CATRO</name>